<name>A0ABD7V3X1_9ACTN</name>
<proteinExistence type="predicted"/>
<evidence type="ECO:0000313" key="3">
    <source>
        <dbReference type="Proteomes" id="UP000360750"/>
    </source>
</evidence>
<protein>
    <recommendedName>
        <fullName evidence="4">Secreted protein</fullName>
    </recommendedName>
</protein>
<evidence type="ECO:0008006" key="4">
    <source>
        <dbReference type="Google" id="ProtNLM"/>
    </source>
</evidence>
<keyword evidence="1" id="KW-0732">Signal</keyword>
<dbReference type="EMBL" id="CAACYD010000006">
    <property type="protein sequence ID" value="VFA89033.1"/>
    <property type="molecule type" value="Genomic_DNA"/>
</dbReference>
<dbReference type="RefSeq" id="WP_312028728.1">
    <property type="nucleotide sequence ID" value="NZ_CAACYD010000006.1"/>
</dbReference>
<evidence type="ECO:0000256" key="1">
    <source>
        <dbReference type="SAM" id="SignalP"/>
    </source>
</evidence>
<comment type="caution">
    <text evidence="2">The sequence shown here is derived from an EMBL/GenBank/DDBJ whole genome shotgun (WGS) entry which is preliminary data.</text>
</comment>
<feature type="signal peptide" evidence="1">
    <location>
        <begin position="1"/>
        <end position="31"/>
    </location>
</feature>
<sequence>MTKTSMRGLLAAVLAGGIITGGMSGAGVAHADGGGVELEGVSNGDCTATIKVTNYTNSTFFQPDWWFAEENDPDMVNRTDIPATMEPPWREESGIAWPIARWVGDPPLRSGLAPGVPEWDSNNNYNRNAQPDGFLTQQTIDLNAVSGAPGPSADGTKTIYFRIKTGPQEGDRLPNPQQLVVTGCQKPGGPLDFGSLDLGALVP</sequence>
<dbReference type="Proteomes" id="UP000360750">
    <property type="component" value="Unassembled WGS sequence"/>
</dbReference>
<dbReference type="AlphaFoldDB" id="A0ABD7V3X1"/>
<evidence type="ECO:0000313" key="2">
    <source>
        <dbReference type="EMBL" id="VFA89033.1"/>
    </source>
</evidence>
<accession>A0ABD7V3X1</accession>
<dbReference type="GeneID" id="60750586"/>
<feature type="chain" id="PRO_5044804750" description="Secreted protein" evidence="1">
    <location>
        <begin position="32"/>
        <end position="203"/>
    </location>
</feature>
<organism evidence="2 3">
    <name type="scientific">Gordonia paraffinivorans</name>
    <dbReference type="NCBI Taxonomy" id="175628"/>
    <lineage>
        <taxon>Bacteria</taxon>
        <taxon>Bacillati</taxon>
        <taxon>Actinomycetota</taxon>
        <taxon>Actinomycetes</taxon>
        <taxon>Mycobacteriales</taxon>
        <taxon>Gordoniaceae</taxon>
        <taxon>Gordonia</taxon>
    </lineage>
</organism>
<gene>
    <name evidence="2" type="ORF">NCTC8139_02592</name>
</gene>
<reference evidence="2 3" key="1">
    <citation type="submission" date="2019-02" db="EMBL/GenBank/DDBJ databases">
        <authorList>
            <consortium name="Pathogen Informatics"/>
        </authorList>
    </citation>
    <scope>NUCLEOTIDE SEQUENCE [LARGE SCALE GENOMIC DNA]</scope>
    <source>
        <strain evidence="2 3">3012STDY6756503</strain>
    </source>
</reference>